<proteinExistence type="predicted"/>
<dbReference type="Proteomes" id="UP000789920">
    <property type="component" value="Unassembled WGS sequence"/>
</dbReference>
<keyword evidence="2" id="KW-1185">Reference proteome</keyword>
<dbReference type="EMBL" id="CAJVQC010045703">
    <property type="protein sequence ID" value="CAG8781763.1"/>
    <property type="molecule type" value="Genomic_DNA"/>
</dbReference>
<evidence type="ECO:0000313" key="1">
    <source>
        <dbReference type="EMBL" id="CAG8781763.1"/>
    </source>
</evidence>
<accession>A0ACA9R882</accession>
<reference evidence="1" key="1">
    <citation type="submission" date="2021-06" db="EMBL/GenBank/DDBJ databases">
        <authorList>
            <person name="Kallberg Y."/>
            <person name="Tangrot J."/>
            <person name="Rosling A."/>
        </authorList>
    </citation>
    <scope>NUCLEOTIDE SEQUENCE</scope>
    <source>
        <strain evidence="1">MA461A</strain>
    </source>
</reference>
<comment type="caution">
    <text evidence="1">The sequence shown here is derived from an EMBL/GenBank/DDBJ whole genome shotgun (WGS) entry which is preliminary data.</text>
</comment>
<organism evidence="1 2">
    <name type="scientific">Racocetra persica</name>
    <dbReference type="NCBI Taxonomy" id="160502"/>
    <lineage>
        <taxon>Eukaryota</taxon>
        <taxon>Fungi</taxon>
        <taxon>Fungi incertae sedis</taxon>
        <taxon>Mucoromycota</taxon>
        <taxon>Glomeromycotina</taxon>
        <taxon>Glomeromycetes</taxon>
        <taxon>Diversisporales</taxon>
        <taxon>Gigasporaceae</taxon>
        <taxon>Racocetra</taxon>
    </lineage>
</organism>
<evidence type="ECO:0000313" key="2">
    <source>
        <dbReference type="Proteomes" id="UP000789920"/>
    </source>
</evidence>
<feature type="non-terminal residue" evidence="1">
    <location>
        <position position="1"/>
    </location>
</feature>
<sequence length="76" mass="8617">NKRPKIVNDTPSGYCDLFSRCWSSNPEDRPSLDAILSQLENLSTEPIKTITNHIVIRDKNNINQDKSIDNSSENES</sequence>
<gene>
    <name evidence="1" type="ORF">RPERSI_LOCUS17695</name>
</gene>
<protein>
    <submittedName>
        <fullName evidence="1">15240_t:CDS:1</fullName>
    </submittedName>
</protein>
<name>A0ACA9R882_9GLOM</name>